<keyword evidence="6" id="KW-0326">Glycosidase</keyword>
<evidence type="ECO:0000259" key="7">
    <source>
        <dbReference type="SMART" id="SM00642"/>
    </source>
</evidence>
<dbReference type="Gene3D" id="3.90.400.10">
    <property type="entry name" value="Oligo-1,6-glucosidase, Domain 2"/>
    <property type="match status" value="1"/>
</dbReference>
<sequence length="579" mass="66456">MRVLTVFFGIFIGLVGVSTILAAELKWWQTASFYQIYPRSFKDSDGDGVGDLKGITHQLPYLKEIGVTATWLSPIFTSPMADFGYDVANLTEIDPTFGTMEDFEALIAKAKAIGIKIILDFVPNHTSDECEWFIKSAAKDPEYKDFYVWHPGKIVNGVRQPPTNWISVFRGSMWTWHEGRQEYYLHQFLAKQPDLNYRNPKVMEAMKDVFRFWLRRGAAGFRVDAVPHTFEIQPDAQGNYPDEPRNPSVNDPEDYMYYDHVYTTNQPETIDMVYQLREVLEEMDAELGGEERIIMTEAYAPLEVLMEYYGNATHKGAQIPFNFELISNIQKDSNAYQYDEFINNWLSHMPEGEAANWVMGNHDKSRFSSRLGEDRIDIINMLLLTLPGCSITYNGDEIGMTDVWISWEDTIDPQACQSNPQEYERLTRDPVRTPFQWNDDKFAGFTDGTSTWLPVSDNYKMVNVKRERGITRSHLNVYKQVRNLRDEPAFQRGQTETKALNENVLAIKRYLGGQPTYLVLLNLNDNVEVVNLNAAFSGLTHQLEYVVVTDRSPKYTGAMTYADSVVMMPKDAIILKTVA</sequence>
<dbReference type="PANTHER" id="PTHR10357">
    <property type="entry name" value="ALPHA-AMYLASE FAMILY MEMBER"/>
    <property type="match status" value="1"/>
</dbReference>
<dbReference type="EC" id="3.2.1.20" evidence="3"/>
<dbReference type="EnsemblMetazoa" id="SCAU015262-RA">
    <property type="protein sequence ID" value="SCAU015262-PA"/>
    <property type="gene ID" value="SCAU015262"/>
</dbReference>
<dbReference type="CDD" id="cd11328">
    <property type="entry name" value="AmyAc_maltase"/>
    <property type="match status" value="1"/>
</dbReference>
<name>A0A1I8QA36_STOCA</name>
<dbReference type="VEuPathDB" id="VectorBase:SCAU015262"/>
<accession>A0A1I8QA36</accession>
<evidence type="ECO:0000313" key="9">
    <source>
        <dbReference type="Proteomes" id="UP000095300"/>
    </source>
</evidence>
<dbReference type="InterPro" id="IPR045857">
    <property type="entry name" value="O16G_dom_2"/>
</dbReference>
<dbReference type="InterPro" id="IPR006047">
    <property type="entry name" value="GH13_cat_dom"/>
</dbReference>
<comment type="catalytic activity">
    <reaction evidence="1">
        <text>Hydrolysis of terminal, non-reducing (1-&gt;4)-linked alpha-D-glucose residues with release of alpha-D-glucose.</text>
        <dbReference type="EC" id="3.2.1.20"/>
    </reaction>
</comment>
<evidence type="ECO:0000256" key="3">
    <source>
        <dbReference type="ARBA" id="ARBA00012741"/>
    </source>
</evidence>
<evidence type="ECO:0000313" key="8">
    <source>
        <dbReference type="EnsemblMetazoa" id="SCAU015262-PA"/>
    </source>
</evidence>
<keyword evidence="5" id="KW-0325">Glycoprotein</keyword>
<gene>
    <name evidence="8" type="primary">106089592</name>
</gene>
<dbReference type="InterPro" id="IPR017853">
    <property type="entry name" value="GH"/>
</dbReference>
<proteinExistence type="inferred from homology"/>
<keyword evidence="6" id="KW-0378">Hydrolase</keyword>
<keyword evidence="4" id="KW-0732">Signal</keyword>
<dbReference type="SMART" id="SM00642">
    <property type="entry name" value="Aamy"/>
    <property type="match status" value="1"/>
</dbReference>
<dbReference type="GO" id="GO:0004558">
    <property type="term" value="F:alpha-1,4-glucosidase activity"/>
    <property type="evidence" value="ECO:0007669"/>
    <property type="project" value="UniProtKB-EC"/>
</dbReference>
<evidence type="ECO:0000256" key="6">
    <source>
        <dbReference type="ARBA" id="ARBA00023295"/>
    </source>
</evidence>
<evidence type="ECO:0000256" key="5">
    <source>
        <dbReference type="ARBA" id="ARBA00023180"/>
    </source>
</evidence>
<feature type="domain" description="Glycosyl hydrolase family 13 catalytic" evidence="7">
    <location>
        <begin position="35"/>
        <end position="432"/>
    </location>
</feature>
<evidence type="ECO:0000256" key="4">
    <source>
        <dbReference type="ARBA" id="ARBA00022729"/>
    </source>
</evidence>
<protein>
    <recommendedName>
        <fullName evidence="3">alpha-glucosidase</fullName>
        <ecNumber evidence="3">3.2.1.20</ecNumber>
    </recommendedName>
</protein>
<dbReference type="GO" id="GO:0005975">
    <property type="term" value="P:carbohydrate metabolic process"/>
    <property type="evidence" value="ECO:0007669"/>
    <property type="project" value="InterPro"/>
</dbReference>
<reference evidence="8" key="1">
    <citation type="submission" date="2020-05" db="UniProtKB">
        <authorList>
            <consortium name="EnsemblMetazoa"/>
        </authorList>
    </citation>
    <scope>IDENTIFICATION</scope>
    <source>
        <strain evidence="8">USDA</strain>
    </source>
</reference>
<dbReference type="Pfam" id="PF00128">
    <property type="entry name" value="Alpha-amylase"/>
    <property type="match status" value="1"/>
</dbReference>
<dbReference type="Gene3D" id="3.20.20.80">
    <property type="entry name" value="Glycosidases"/>
    <property type="match status" value="1"/>
</dbReference>
<dbReference type="PANTHER" id="PTHR10357:SF234">
    <property type="entry name" value="MALTASE A2-RELATED"/>
    <property type="match status" value="1"/>
</dbReference>
<comment type="similarity">
    <text evidence="2">Belongs to the glycosyl hydrolase 13 family.</text>
</comment>
<dbReference type="SUPFAM" id="SSF51445">
    <property type="entry name" value="(Trans)glycosidases"/>
    <property type="match status" value="1"/>
</dbReference>
<dbReference type="Proteomes" id="UP000095300">
    <property type="component" value="Unassembled WGS sequence"/>
</dbReference>
<evidence type="ECO:0000256" key="2">
    <source>
        <dbReference type="ARBA" id="ARBA00008061"/>
    </source>
</evidence>
<dbReference type="FunFam" id="3.90.400.10:FF:000001">
    <property type="entry name" value="Maltase A3, isoform A"/>
    <property type="match status" value="1"/>
</dbReference>
<evidence type="ECO:0000256" key="1">
    <source>
        <dbReference type="ARBA" id="ARBA00001657"/>
    </source>
</evidence>
<dbReference type="KEGG" id="scac:106089592"/>
<dbReference type="OrthoDB" id="1740265at2759"/>
<dbReference type="STRING" id="35570.A0A1I8QA36"/>
<dbReference type="AlphaFoldDB" id="A0A1I8QA36"/>
<keyword evidence="9" id="KW-1185">Reference proteome</keyword>
<organism evidence="8 9">
    <name type="scientific">Stomoxys calcitrans</name>
    <name type="common">Stable fly</name>
    <name type="synonym">Conops calcitrans</name>
    <dbReference type="NCBI Taxonomy" id="35570"/>
    <lineage>
        <taxon>Eukaryota</taxon>
        <taxon>Metazoa</taxon>
        <taxon>Ecdysozoa</taxon>
        <taxon>Arthropoda</taxon>
        <taxon>Hexapoda</taxon>
        <taxon>Insecta</taxon>
        <taxon>Pterygota</taxon>
        <taxon>Neoptera</taxon>
        <taxon>Endopterygota</taxon>
        <taxon>Diptera</taxon>
        <taxon>Brachycera</taxon>
        <taxon>Muscomorpha</taxon>
        <taxon>Muscoidea</taxon>
        <taxon>Muscidae</taxon>
        <taxon>Stomoxys</taxon>
    </lineage>
</organism>